<evidence type="ECO:0000256" key="1">
    <source>
        <dbReference type="ARBA" id="ARBA00004752"/>
    </source>
</evidence>
<dbReference type="GO" id="GO:0016740">
    <property type="term" value="F:transferase activity"/>
    <property type="evidence" value="ECO:0007669"/>
    <property type="project" value="UniProtKB-KW"/>
</dbReference>
<accession>A0A554LSW2</accession>
<comment type="caution">
    <text evidence="9">The sequence shown here is derived from an EMBL/GenBank/DDBJ whole genome shotgun (WGS) entry which is preliminary data.</text>
</comment>
<dbReference type="InterPro" id="IPR050979">
    <property type="entry name" value="LD-transpeptidase"/>
</dbReference>
<keyword evidence="7" id="KW-0812">Transmembrane</keyword>
<dbReference type="GO" id="GO:0071555">
    <property type="term" value="P:cell wall organization"/>
    <property type="evidence" value="ECO:0007669"/>
    <property type="project" value="UniProtKB-UniRule"/>
</dbReference>
<name>A0A554LSW2_9BACT</name>
<dbReference type="PANTHER" id="PTHR30582">
    <property type="entry name" value="L,D-TRANSPEPTIDASE"/>
    <property type="match status" value="1"/>
</dbReference>
<dbReference type="EMBL" id="VMGL01000058">
    <property type="protein sequence ID" value="TSC95699.1"/>
    <property type="molecule type" value="Genomic_DNA"/>
</dbReference>
<evidence type="ECO:0000256" key="3">
    <source>
        <dbReference type="ARBA" id="ARBA00022960"/>
    </source>
</evidence>
<feature type="active site" description="Proton donor/acceptor" evidence="6">
    <location>
        <position position="331"/>
    </location>
</feature>
<dbReference type="GO" id="GO:0071972">
    <property type="term" value="F:peptidoglycan L,D-transpeptidase activity"/>
    <property type="evidence" value="ECO:0007669"/>
    <property type="project" value="TreeGrafter"/>
</dbReference>
<dbReference type="CDD" id="cd16913">
    <property type="entry name" value="YkuD_like"/>
    <property type="match status" value="1"/>
</dbReference>
<comment type="pathway">
    <text evidence="1 6">Cell wall biogenesis; peptidoglycan biosynthesis.</text>
</comment>
<keyword evidence="7" id="KW-1133">Transmembrane helix</keyword>
<evidence type="ECO:0000256" key="2">
    <source>
        <dbReference type="ARBA" id="ARBA00022679"/>
    </source>
</evidence>
<evidence type="ECO:0000256" key="4">
    <source>
        <dbReference type="ARBA" id="ARBA00022984"/>
    </source>
</evidence>
<proteinExistence type="predicted"/>
<dbReference type="InterPro" id="IPR038063">
    <property type="entry name" value="Transpep_catalytic_dom"/>
</dbReference>
<organism evidence="9 10">
    <name type="scientific">Candidatus Berkelbacteria bacterium Licking1014_2</name>
    <dbReference type="NCBI Taxonomy" id="2017146"/>
    <lineage>
        <taxon>Bacteria</taxon>
        <taxon>Candidatus Berkelbacteria</taxon>
    </lineage>
</organism>
<dbReference type="Pfam" id="PF12229">
    <property type="entry name" value="PG_binding_4"/>
    <property type="match status" value="1"/>
</dbReference>
<dbReference type="GO" id="GO:0008360">
    <property type="term" value="P:regulation of cell shape"/>
    <property type="evidence" value="ECO:0007669"/>
    <property type="project" value="UniProtKB-UniRule"/>
</dbReference>
<protein>
    <recommendedName>
        <fullName evidence="8">L,D-TPase catalytic domain-containing protein</fullName>
    </recommendedName>
</protein>
<keyword evidence="4 6" id="KW-0573">Peptidoglycan synthesis</keyword>
<dbReference type="InterPro" id="IPR022029">
    <property type="entry name" value="YoaR-like_PG-bd"/>
</dbReference>
<dbReference type="AlphaFoldDB" id="A0A554LSW2"/>
<gene>
    <name evidence="9" type="ORF">CEN88_441</name>
</gene>
<evidence type="ECO:0000313" key="9">
    <source>
        <dbReference type="EMBL" id="TSC95699.1"/>
    </source>
</evidence>
<dbReference type="GO" id="GO:0005576">
    <property type="term" value="C:extracellular region"/>
    <property type="evidence" value="ECO:0007669"/>
    <property type="project" value="TreeGrafter"/>
</dbReference>
<dbReference type="Pfam" id="PF03734">
    <property type="entry name" value="YkuD"/>
    <property type="match status" value="1"/>
</dbReference>
<keyword evidence="7" id="KW-0472">Membrane</keyword>
<feature type="transmembrane region" description="Helical" evidence="7">
    <location>
        <begin position="6"/>
        <end position="25"/>
    </location>
</feature>
<dbReference type="PANTHER" id="PTHR30582:SF2">
    <property type="entry name" value="L,D-TRANSPEPTIDASE YCIB-RELATED"/>
    <property type="match status" value="1"/>
</dbReference>
<evidence type="ECO:0000256" key="6">
    <source>
        <dbReference type="PROSITE-ProRule" id="PRU01373"/>
    </source>
</evidence>
<evidence type="ECO:0000259" key="8">
    <source>
        <dbReference type="PROSITE" id="PS52029"/>
    </source>
</evidence>
<dbReference type="UniPathway" id="UPA00219"/>
<dbReference type="PROSITE" id="PS52029">
    <property type="entry name" value="LD_TPASE"/>
    <property type="match status" value="1"/>
</dbReference>
<keyword evidence="3 6" id="KW-0133">Cell shape</keyword>
<evidence type="ECO:0000256" key="5">
    <source>
        <dbReference type="ARBA" id="ARBA00023316"/>
    </source>
</evidence>
<evidence type="ECO:0000256" key="7">
    <source>
        <dbReference type="SAM" id="Phobius"/>
    </source>
</evidence>
<evidence type="ECO:0000313" key="10">
    <source>
        <dbReference type="Proteomes" id="UP000318711"/>
    </source>
</evidence>
<dbReference type="GO" id="GO:0018104">
    <property type="term" value="P:peptidoglycan-protein cross-linking"/>
    <property type="evidence" value="ECO:0007669"/>
    <property type="project" value="TreeGrafter"/>
</dbReference>
<keyword evidence="2" id="KW-0808">Transferase</keyword>
<feature type="domain" description="L,D-TPase catalytic" evidence="8">
    <location>
        <begin position="260"/>
        <end position="379"/>
    </location>
</feature>
<keyword evidence="5 6" id="KW-0961">Cell wall biogenesis/degradation</keyword>
<sequence length="379" mass="41831">MNRLVQVSLAISLFLLVLIGGFFIYQLSFGHKIYLGITWAKTDLSGLTKTQAETKVSQKIKALDFSGAEINLGKTIIYPRLSDLGIKLDEKTISQQAQQIGRDQTFILNQYHIAKYLLKPHRLVVEPKIDSNKLHQYLQQNAGDLEKPAQNAELTAKNGQIAISEDKAGFIIDEDKLKQNLKEVSVAAVNRQVNPDGQVVQEGRVGRQLDAVKTSQQIEGAINDSMASRQIILEFKTVEPKETIANAMESAAVGGRYSSKYIEINLADQKLYTWDGSGLADAYTISSGRAGMGTPTGDFQILNKSARAWSDKYELYMPLWMAFLGSEYGIHELPEWPNGAKEGEGHLGTPVSHGCVRLGVGAAEAVYNWTDISTPVYIH</sequence>
<dbReference type="SUPFAM" id="SSF141523">
    <property type="entry name" value="L,D-transpeptidase catalytic domain-like"/>
    <property type="match status" value="1"/>
</dbReference>
<reference evidence="9 10" key="1">
    <citation type="submission" date="2017-07" db="EMBL/GenBank/DDBJ databases">
        <title>Mechanisms for carbon and nitrogen cycling indicate functional differentiation within the Candidate Phyla Radiation.</title>
        <authorList>
            <person name="Danczak R.E."/>
            <person name="Johnston M.D."/>
            <person name="Kenah C."/>
            <person name="Slattery M."/>
            <person name="Wrighton K.C."/>
            <person name="Wilkins M.J."/>
        </authorList>
    </citation>
    <scope>NUCLEOTIDE SEQUENCE [LARGE SCALE GENOMIC DNA]</scope>
    <source>
        <strain evidence="9">Licking1014_2</strain>
    </source>
</reference>
<dbReference type="Proteomes" id="UP000318711">
    <property type="component" value="Unassembled WGS sequence"/>
</dbReference>
<feature type="active site" description="Nucleophile" evidence="6">
    <location>
        <position position="355"/>
    </location>
</feature>
<dbReference type="Gene3D" id="2.40.440.10">
    <property type="entry name" value="L,D-transpeptidase catalytic domain-like"/>
    <property type="match status" value="1"/>
</dbReference>
<dbReference type="InterPro" id="IPR005490">
    <property type="entry name" value="LD_TPept_cat_dom"/>
</dbReference>